<feature type="domain" description="EAL" evidence="8">
    <location>
        <begin position="675"/>
        <end position="929"/>
    </location>
</feature>
<dbReference type="EMBL" id="JADEYS010000031">
    <property type="protein sequence ID" value="MBE9399603.1"/>
    <property type="molecule type" value="Genomic_DNA"/>
</dbReference>
<dbReference type="InterPro" id="IPR001633">
    <property type="entry name" value="EAL_dom"/>
</dbReference>
<dbReference type="Pfam" id="PF00563">
    <property type="entry name" value="EAL"/>
    <property type="match status" value="1"/>
</dbReference>
<dbReference type="AlphaFoldDB" id="A0A8J7K059"/>
<dbReference type="InterPro" id="IPR052155">
    <property type="entry name" value="Biofilm_reg_signaling"/>
</dbReference>
<comment type="cofactor">
    <cofactor evidence="1">
        <name>Mg(2+)</name>
        <dbReference type="ChEBI" id="CHEBI:18420"/>
    </cofactor>
</comment>
<feature type="domain" description="PAC" evidence="7">
    <location>
        <begin position="411"/>
        <end position="462"/>
    </location>
</feature>
<dbReference type="InterPro" id="IPR000160">
    <property type="entry name" value="GGDEF_dom"/>
</dbReference>
<dbReference type="EC" id="3.1.4.52" evidence="2"/>
<dbReference type="NCBIfam" id="TIGR00254">
    <property type="entry name" value="GGDEF"/>
    <property type="match status" value="1"/>
</dbReference>
<dbReference type="SMART" id="SM00052">
    <property type="entry name" value="EAL"/>
    <property type="match status" value="1"/>
</dbReference>
<comment type="caution">
    <text evidence="10">The sequence shown here is derived from an EMBL/GenBank/DDBJ whole genome shotgun (WGS) entry which is preliminary data.</text>
</comment>
<evidence type="ECO:0000256" key="2">
    <source>
        <dbReference type="ARBA" id="ARBA00012282"/>
    </source>
</evidence>
<dbReference type="Pfam" id="PF13426">
    <property type="entry name" value="PAS_9"/>
    <property type="match status" value="2"/>
</dbReference>
<dbReference type="InterPro" id="IPR043128">
    <property type="entry name" value="Rev_trsase/Diguanyl_cyclase"/>
</dbReference>
<sequence length="947" mass="108427">MQSTDIAIWAYSTEKLEIQWGNRAARRFWNLDEKTCFSHLTPQRLSKLQQALDLDQPFSLSTENHEIRCFQAERLSDSTYLITEKLRDTTECKAHETPTVFDQNNLISSYDQSGYLIERSDLAQLTFNTSESRITDRFVDVEEAHSALEQVDLTDYSEGVYRVHTVQGERWHLIQITKFYVSATRWLYQMRETDIDPLARTNERYRDTLLEQQVLFEHAGTGVCFTKDFPNSPRQIVRCNSTFAEIYGYQATELIGQSSAMLYPDTQEYYAIGNSAYPQLKEGTLFQRRLRMKRKNGSLFWSQIRGKMISPENPDLGYIWIVEDINDYVHANHTLKTLLHEHQLILDHAMVGIVFLKNRKVTHCNRRFEEIFGYNEGELKGSCSRQWYLSEADWLKAGADCYEPLSEGNVFRGEMLLSRKDGSPLWCDVRSKAINPSDLDQGSIWITMDITERKEADAALAKAHEELEQRVEERTEALAAVVENLHLEISERRIAEERVKHMALHDSLTGLPNRALLEERLEQAVKNASLNDSQLAVLFIDLDRFKHINDSLGHHEGDQLLIQVANKLHEVIKHSDTVARLGGDEFVIILDNIQNVSDVNHIIDRIHTEFQQEIQLALQDVYITPSIGIALYPNDGKSAIELMKNADAAMYHAKDNGRNCSQFFTRGIDDTLQERIGLENALHHALKQQQFQLYYQPQVDVSSNKMIGAEALIRWIHPEKGIIPPDAFIPLAEETGLIVDIGRWVLESACQQLRAWTDQGMDGFVVSVNLSALQVQQPDFVSDVCQIIKRCGIQPERLDLELTESMIMRNAEETIKTLKQLSEQGLQISIDDFGTGYSSLSYLKRFPLDKLKIDRSFVNDITNDPDDAMICRTIISMAHNLNLKVIAEGVETNEQQALMRSYGCELYQGYLFSRPVPASEIPALRERSFEVDTNPPASTILDYISVP</sequence>
<dbReference type="PANTHER" id="PTHR44757">
    <property type="entry name" value="DIGUANYLATE CYCLASE DGCP"/>
    <property type="match status" value="1"/>
</dbReference>
<dbReference type="SMART" id="SM00267">
    <property type="entry name" value="GGDEF"/>
    <property type="match status" value="1"/>
</dbReference>
<name>A0A8J7K059_9GAMM</name>
<dbReference type="FunFam" id="3.30.70.270:FF:000001">
    <property type="entry name" value="Diguanylate cyclase domain protein"/>
    <property type="match status" value="1"/>
</dbReference>
<dbReference type="CDD" id="cd01948">
    <property type="entry name" value="EAL"/>
    <property type="match status" value="1"/>
</dbReference>
<dbReference type="Gene3D" id="3.30.450.20">
    <property type="entry name" value="PAS domain"/>
    <property type="match status" value="2"/>
</dbReference>
<organism evidence="10 11">
    <name type="scientific">Pontibacterium sinense</name>
    <dbReference type="NCBI Taxonomy" id="2781979"/>
    <lineage>
        <taxon>Bacteria</taxon>
        <taxon>Pseudomonadati</taxon>
        <taxon>Pseudomonadota</taxon>
        <taxon>Gammaproteobacteria</taxon>
        <taxon>Oceanospirillales</taxon>
        <taxon>Oceanospirillaceae</taxon>
        <taxon>Pontibacterium</taxon>
    </lineage>
</organism>
<evidence type="ECO:0000259" key="6">
    <source>
        <dbReference type="PROSITE" id="PS50112"/>
    </source>
</evidence>
<dbReference type="Gene3D" id="3.30.70.270">
    <property type="match status" value="1"/>
</dbReference>
<dbReference type="SUPFAM" id="SSF55073">
    <property type="entry name" value="Nucleotide cyclase"/>
    <property type="match status" value="1"/>
</dbReference>
<dbReference type="RefSeq" id="WP_193955299.1">
    <property type="nucleotide sequence ID" value="NZ_JADEYS010000031.1"/>
</dbReference>
<keyword evidence="3" id="KW-0973">c-di-GMP</keyword>
<keyword evidence="5" id="KW-0175">Coiled coil</keyword>
<dbReference type="CDD" id="cd01949">
    <property type="entry name" value="GGDEF"/>
    <property type="match status" value="1"/>
</dbReference>
<dbReference type="SUPFAM" id="SSF141868">
    <property type="entry name" value="EAL domain-like"/>
    <property type="match status" value="1"/>
</dbReference>
<dbReference type="InterPro" id="IPR035965">
    <property type="entry name" value="PAS-like_dom_sf"/>
</dbReference>
<evidence type="ECO:0000256" key="3">
    <source>
        <dbReference type="ARBA" id="ARBA00022636"/>
    </source>
</evidence>
<feature type="coiled-coil region" evidence="5">
    <location>
        <begin position="453"/>
        <end position="484"/>
    </location>
</feature>
<evidence type="ECO:0000256" key="4">
    <source>
        <dbReference type="ARBA" id="ARBA00051114"/>
    </source>
</evidence>
<dbReference type="PROSITE" id="PS50113">
    <property type="entry name" value="PAC"/>
    <property type="match status" value="1"/>
</dbReference>
<keyword evidence="11" id="KW-1185">Reference proteome</keyword>
<evidence type="ECO:0000313" key="11">
    <source>
        <dbReference type="Proteomes" id="UP000640333"/>
    </source>
</evidence>
<dbReference type="PANTHER" id="PTHR44757:SF2">
    <property type="entry name" value="BIOFILM ARCHITECTURE MAINTENANCE PROTEIN MBAA"/>
    <property type="match status" value="1"/>
</dbReference>
<dbReference type="InterPro" id="IPR001610">
    <property type="entry name" value="PAC"/>
</dbReference>
<dbReference type="Gene3D" id="3.20.20.450">
    <property type="entry name" value="EAL domain"/>
    <property type="match status" value="1"/>
</dbReference>
<dbReference type="PROSITE" id="PS50887">
    <property type="entry name" value="GGDEF"/>
    <property type="match status" value="1"/>
</dbReference>
<accession>A0A8J7K059</accession>
<reference evidence="10" key="1">
    <citation type="submission" date="2020-10" db="EMBL/GenBank/DDBJ databases">
        <title>Bacterium isolated from coastal waters sediment.</title>
        <authorList>
            <person name="Chen R.-J."/>
            <person name="Lu D.-C."/>
            <person name="Zhu K.-L."/>
            <person name="Du Z.-J."/>
        </authorList>
    </citation>
    <scope>NUCLEOTIDE SEQUENCE</scope>
    <source>
        <strain evidence="10">N1Y112</strain>
    </source>
</reference>
<dbReference type="SMART" id="SM00091">
    <property type="entry name" value="PAS"/>
    <property type="match status" value="2"/>
</dbReference>
<evidence type="ECO:0000256" key="1">
    <source>
        <dbReference type="ARBA" id="ARBA00001946"/>
    </source>
</evidence>
<evidence type="ECO:0000313" key="10">
    <source>
        <dbReference type="EMBL" id="MBE9399603.1"/>
    </source>
</evidence>
<dbReference type="InterPro" id="IPR029787">
    <property type="entry name" value="Nucleotide_cyclase"/>
</dbReference>
<protein>
    <recommendedName>
        <fullName evidence="2">cyclic-guanylate-specific phosphodiesterase</fullName>
        <ecNumber evidence="2">3.1.4.52</ecNumber>
    </recommendedName>
</protein>
<dbReference type="SUPFAM" id="SSF55785">
    <property type="entry name" value="PYP-like sensor domain (PAS domain)"/>
    <property type="match status" value="2"/>
</dbReference>
<comment type="catalytic activity">
    <reaction evidence="4">
        <text>3',3'-c-di-GMP + H2O = 5'-phosphoguanylyl(3'-&gt;5')guanosine + H(+)</text>
        <dbReference type="Rhea" id="RHEA:24902"/>
        <dbReference type="ChEBI" id="CHEBI:15377"/>
        <dbReference type="ChEBI" id="CHEBI:15378"/>
        <dbReference type="ChEBI" id="CHEBI:58754"/>
        <dbReference type="ChEBI" id="CHEBI:58805"/>
        <dbReference type="EC" id="3.1.4.52"/>
    </reaction>
    <physiologicalReaction direction="left-to-right" evidence="4">
        <dbReference type="Rhea" id="RHEA:24903"/>
    </physiologicalReaction>
</comment>
<dbReference type="InterPro" id="IPR000014">
    <property type="entry name" value="PAS"/>
</dbReference>
<dbReference type="InterPro" id="IPR035919">
    <property type="entry name" value="EAL_sf"/>
</dbReference>
<dbReference type="GO" id="GO:0071732">
    <property type="term" value="P:cellular response to nitric oxide"/>
    <property type="evidence" value="ECO:0007669"/>
    <property type="project" value="UniProtKB-ARBA"/>
</dbReference>
<proteinExistence type="predicted"/>
<evidence type="ECO:0000259" key="7">
    <source>
        <dbReference type="PROSITE" id="PS50113"/>
    </source>
</evidence>
<dbReference type="SMART" id="SM00086">
    <property type="entry name" value="PAC"/>
    <property type="match status" value="2"/>
</dbReference>
<dbReference type="FunFam" id="3.20.20.450:FF:000001">
    <property type="entry name" value="Cyclic di-GMP phosphodiesterase yahA"/>
    <property type="match status" value="1"/>
</dbReference>
<dbReference type="Proteomes" id="UP000640333">
    <property type="component" value="Unassembled WGS sequence"/>
</dbReference>
<dbReference type="InterPro" id="IPR000700">
    <property type="entry name" value="PAS-assoc_C"/>
</dbReference>
<evidence type="ECO:0000259" key="9">
    <source>
        <dbReference type="PROSITE" id="PS50887"/>
    </source>
</evidence>
<dbReference type="PROSITE" id="PS50112">
    <property type="entry name" value="PAS"/>
    <property type="match status" value="1"/>
</dbReference>
<dbReference type="CDD" id="cd00130">
    <property type="entry name" value="PAS"/>
    <property type="match status" value="2"/>
</dbReference>
<evidence type="ECO:0000259" key="8">
    <source>
        <dbReference type="PROSITE" id="PS50883"/>
    </source>
</evidence>
<evidence type="ECO:0000256" key="5">
    <source>
        <dbReference type="SAM" id="Coils"/>
    </source>
</evidence>
<dbReference type="NCBIfam" id="TIGR00229">
    <property type="entry name" value="sensory_box"/>
    <property type="match status" value="2"/>
</dbReference>
<dbReference type="Pfam" id="PF00990">
    <property type="entry name" value="GGDEF"/>
    <property type="match status" value="1"/>
</dbReference>
<dbReference type="GO" id="GO:0071111">
    <property type="term" value="F:cyclic-guanylate-specific phosphodiesterase activity"/>
    <property type="evidence" value="ECO:0007669"/>
    <property type="project" value="UniProtKB-EC"/>
</dbReference>
<dbReference type="PROSITE" id="PS50883">
    <property type="entry name" value="EAL"/>
    <property type="match status" value="1"/>
</dbReference>
<feature type="domain" description="PAS" evidence="6">
    <location>
        <begin position="236"/>
        <end position="268"/>
    </location>
</feature>
<feature type="domain" description="GGDEF" evidence="9">
    <location>
        <begin position="533"/>
        <end position="666"/>
    </location>
</feature>
<gene>
    <name evidence="10" type="ORF">IOQ59_20260</name>
</gene>